<dbReference type="EMBL" id="VYGV01000016">
    <property type="protein sequence ID" value="NWF47300.1"/>
    <property type="molecule type" value="Genomic_DNA"/>
</dbReference>
<sequence length="499" mass="54484">MSHWLTIWRAAQLVGVSRGTLQQQVRSGAMVLTEGLVSTDELLRLYPGVQLEESGLLERVAHIRDEAFGKRLRERLLPSQEVLAQRLFHQTQELADVRRWLQRYHALVIALQARIHALQDDGATPLALSELQDFVDQGLAQALATEQADLLTVMDDMLKVMTAQVTVRPSGHQFCVEGHATLLQAGLLAGLKLNYGCGNGTCGMCKVRVISGEVARTRPCDYPLSEAERAQGYTLACAHTAASSELTLELLEASGPQDIPQQQIVTTVRAVTPLAPGTRLLHLQTPRSHRLRFLAGQSVTLGLNRTDGSDVHALYPIASCPCDDRNLHFFIERHARDPFARQLFSDGIQPGDSVTVWGPVGDFVLADSARPLVFAACDTGFAPVKSLIEHALALDNAPSLSLFWLATRPDGHFLANQCRAWSEALDLFEYELLADPDVTFGALQLAQAMRADLFEIDCDFYLAGPAAFVEALDAELRAAGVPAAQILTLMLAEPVGEMA</sequence>
<dbReference type="PRINTS" id="PR00410">
    <property type="entry name" value="PHEHYDRXLASE"/>
</dbReference>
<comment type="caution">
    <text evidence="5">The sequence shown here is derived from an EMBL/GenBank/DDBJ whole genome shotgun (WGS) entry which is preliminary data.</text>
</comment>
<evidence type="ECO:0000313" key="6">
    <source>
        <dbReference type="Proteomes" id="UP000545507"/>
    </source>
</evidence>
<dbReference type="CDD" id="cd00207">
    <property type="entry name" value="fer2"/>
    <property type="match status" value="1"/>
</dbReference>
<proteinExistence type="predicted"/>
<dbReference type="InterPro" id="IPR006058">
    <property type="entry name" value="2Fe2S_fd_BS"/>
</dbReference>
<keyword evidence="6" id="KW-1185">Reference proteome</keyword>
<dbReference type="Gene3D" id="3.40.50.80">
    <property type="entry name" value="Nucleotide-binding domain of ferredoxin-NADP reductase (FNR) module"/>
    <property type="match status" value="1"/>
</dbReference>
<dbReference type="InterPro" id="IPR039261">
    <property type="entry name" value="FNR_nucleotide-bd"/>
</dbReference>
<evidence type="ECO:0000313" key="5">
    <source>
        <dbReference type="EMBL" id="NWF47300.1"/>
    </source>
</evidence>
<dbReference type="Proteomes" id="UP000545507">
    <property type="component" value="Unassembled WGS sequence"/>
</dbReference>
<evidence type="ECO:0000256" key="1">
    <source>
        <dbReference type="ARBA" id="ARBA00001974"/>
    </source>
</evidence>
<evidence type="ECO:0000259" key="3">
    <source>
        <dbReference type="PROSITE" id="PS51085"/>
    </source>
</evidence>
<dbReference type="PANTHER" id="PTHR47354:SF5">
    <property type="entry name" value="PROTEIN RFBI"/>
    <property type="match status" value="1"/>
</dbReference>
<keyword evidence="2" id="KW-0479">Metal-binding</keyword>
<dbReference type="InterPro" id="IPR050415">
    <property type="entry name" value="MRET"/>
</dbReference>
<keyword evidence="2" id="KW-0411">Iron-sulfur</keyword>
<dbReference type="RefSeq" id="WP_177137180.1">
    <property type="nucleotide sequence ID" value="NZ_VYGV01000016.1"/>
</dbReference>
<reference evidence="5 6" key="1">
    <citation type="submission" date="2019-09" db="EMBL/GenBank/DDBJ databases">
        <title>Hydrogenophaga aromatica sp. nov., isolated from a para-xylene-degrading enrichment culture.</title>
        <authorList>
            <person name="Tancsics A."/>
            <person name="Banerjee S."/>
        </authorList>
    </citation>
    <scope>NUCLEOTIDE SEQUENCE [LARGE SCALE GENOMIC DNA]</scope>
    <source>
        <strain evidence="5 6">D2P1</strain>
    </source>
</reference>
<dbReference type="Gene3D" id="3.10.20.30">
    <property type="match status" value="1"/>
</dbReference>
<dbReference type="InterPro" id="IPR036010">
    <property type="entry name" value="2Fe-2S_ferredoxin-like_sf"/>
</dbReference>
<feature type="domain" description="FAD-binding FR-type" evidence="4">
    <location>
        <begin position="261"/>
        <end position="366"/>
    </location>
</feature>
<dbReference type="Pfam" id="PF00970">
    <property type="entry name" value="FAD_binding_6"/>
    <property type="match status" value="1"/>
</dbReference>
<dbReference type="PROSITE" id="PS51384">
    <property type="entry name" value="FAD_FR"/>
    <property type="match status" value="1"/>
</dbReference>
<dbReference type="PANTHER" id="PTHR47354">
    <property type="entry name" value="NADH OXIDOREDUCTASE HCR"/>
    <property type="match status" value="1"/>
</dbReference>
<feature type="domain" description="2Fe-2S ferredoxin-type" evidence="3">
    <location>
        <begin position="163"/>
        <end position="254"/>
    </location>
</feature>
<protein>
    <submittedName>
        <fullName evidence="5">2Fe-2S iron-sulfur cluster binding domain-containing protein</fullName>
    </submittedName>
</protein>
<dbReference type="SUPFAM" id="SSF63380">
    <property type="entry name" value="Riboflavin synthase domain-like"/>
    <property type="match status" value="1"/>
</dbReference>
<dbReference type="Gene3D" id="2.40.30.10">
    <property type="entry name" value="Translation factors"/>
    <property type="match status" value="1"/>
</dbReference>
<dbReference type="Pfam" id="PF00111">
    <property type="entry name" value="Fer2"/>
    <property type="match status" value="1"/>
</dbReference>
<comment type="cofactor">
    <cofactor evidence="1">
        <name>FAD</name>
        <dbReference type="ChEBI" id="CHEBI:57692"/>
    </cofactor>
</comment>
<dbReference type="InterPro" id="IPR012675">
    <property type="entry name" value="Beta-grasp_dom_sf"/>
</dbReference>
<evidence type="ECO:0000256" key="2">
    <source>
        <dbReference type="ARBA" id="ARBA00022714"/>
    </source>
</evidence>
<dbReference type="InterPro" id="IPR008333">
    <property type="entry name" value="Cbr1-like_FAD-bd_dom"/>
</dbReference>
<dbReference type="InterPro" id="IPR017938">
    <property type="entry name" value="Riboflavin_synthase-like_b-brl"/>
</dbReference>
<name>A0A7Y8GYN4_9BURK</name>
<organism evidence="5 6">
    <name type="scientific">Hydrogenophaga aromaticivorans</name>
    <dbReference type="NCBI Taxonomy" id="2610898"/>
    <lineage>
        <taxon>Bacteria</taxon>
        <taxon>Pseudomonadati</taxon>
        <taxon>Pseudomonadota</taxon>
        <taxon>Betaproteobacteria</taxon>
        <taxon>Burkholderiales</taxon>
        <taxon>Comamonadaceae</taxon>
        <taxon>Hydrogenophaga</taxon>
    </lineage>
</organism>
<dbReference type="InterPro" id="IPR001041">
    <property type="entry name" value="2Fe-2S_ferredoxin-type"/>
</dbReference>
<dbReference type="PROSITE" id="PS51085">
    <property type="entry name" value="2FE2S_FER_2"/>
    <property type="match status" value="1"/>
</dbReference>
<dbReference type="SUPFAM" id="SSF52343">
    <property type="entry name" value="Ferredoxin reductase-like, C-terminal NADP-linked domain"/>
    <property type="match status" value="1"/>
</dbReference>
<dbReference type="GO" id="GO:0051537">
    <property type="term" value="F:2 iron, 2 sulfur cluster binding"/>
    <property type="evidence" value="ECO:0007669"/>
    <property type="project" value="UniProtKB-KW"/>
</dbReference>
<dbReference type="GO" id="GO:0016491">
    <property type="term" value="F:oxidoreductase activity"/>
    <property type="evidence" value="ECO:0007669"/>
    <property type="project" value="InterPro"/>
</dbReference>
<accession>A0A7Y8GYN4</accession>
<dbReference type="SUPFAM" id="SSF54292">
    <property type="entry name" value="2Fe-2S ferredoxin-like"/>
    <property type="match status" value="1"/>
</dbReference>
<dbReference type="InterPro" id="IPR017927">
    <property type="entry name" value="FAD-bd_FR_type"/>
</dbReference>
<dbReference type="PROSITE" id="PS00197">
    <property type="entry name" value="2FE2S_FER_1"/>
    <property type="match status" value="1"/>
</dbReference>
<dbReference type="AlphaFoldDB" id="A0A7Y8GYN4"/>
<keyword evidence="2" id="KW-0408">Iron</keyword>
<gene>
    <name evidence="5" type="ORF">F3K02_18875</name>
</gene>
<evidence type="ECO:0000259" key="4">
    <source>
        <dbReference type="PROSITE" id="PS51384"/>
    </source>
</evidence>
<keyword evidence="2" id="KW-0001">2Fe-2S</keyword>